<evidence type="ECO:0000313" key="2">
    <source>
        <dbReference type="Proteomes" id="UP000050640"/>
    </source>
</evidence>
<keyword evidence="1" id="KW-0812">Transmembrane</keyword>
<organism evidence="2 3">
    <name type="scientific">Elaeophora elaphi</name>
    <dbReference type="NCBI Taxonomy" id="1147741"/>
    <lineage>
        <taxon>Eukaryota</taxon>
        <taxon>Metazoa</taxon>
        <taxon>Ecdysozoa</taxon>
        <taxon>Nematoda</taxon>
        <taxon>Chromadorea</taxon>
        <taxon>Rhabditida</taxon>
        <taxon>Spirurina</taxon>
        <taxon>Spiruromorpha</taxon>
        <taxon>Filarioidea</taxon>
        <taxon>Onchocercidae</taxon>
        <taxon>Elaeophora</taxon>
    </lineage>
</organism>
<evidence type="ECO:0000256" key="1">
    <source>
        <dbReference type="SAM" id="Phobius"/>
    </source>
</evidence>
<keyword evidence="1" id="KW-0472">Membrane</keyword>
<dbReference type="WBParaSite" id="EEL_0000009001-mRNA-1">
    <property type="protein sequence ID" value="EEL_0000009001-mRNA-1"/>
    <property type="gene ID" value="EEL_0000009001"/>
</dbReference>
<sequence length="258" mass="29122">MNVNGNDNGVDDVGLTVSQGCYLLDEAHKCIMEALSLLSGPDKDSELALDRHTFRLAVHALRRGVLAVRVIELFPSGLFEELAHAEHEKAKRKVSAESLRYGACECGHVCNDDGDLSDSDSEGVKTSHVKRRTVSVVDGLRRHLVGITLMCYSVLLLYYIVHTRREESNFILALDYCNHILSFVPGTGTSLFDRELALLHARHLMENCRYDESEIDRTVSICLMLFEEERKRELRDVERMRYLQTVHAPCKNKVAFGG</sequence>
<keyword evidence="1" id="KW-1133">Transmembrane helix</keyword>
<protein>
    <submittedName>
        <fullName evidence="3">14-3-3 protein</fullName>
    </submittedName>
</protein>
<dbReference type="STRING" id="1147741.A0A0R3RFF6"/>
<reference evidence="3" key="1">
    <citation type="submission" date="2016-03" db="UniProtKB">
        <authorList>
            <consortium name="WormBaseParasite"/>
        </authorList>
    </citation>
    <scope>IDENTIFICATION</scope>
</reference>
<dbReference type="AlphaFoldDB" id="A0A0R3RFF6"/>
<keyword evidence="2" id="KW-1185">Reference proteome</keyword>
<dbReference type="Proteomes" id="UP000050640">
    <property type="component" value="Unplaced"/>
</dbReference>
<name>A0A0R3RFF6_9BILA</name>
<evidence type="ECO:0000313" key="3">
    <source>
        <dbReference type="WBParaSite" id="EEL_0000009001-mRNA-1"/>
    </source>
</evidence>
<proteinExistence type="predicted"/>
<feature type="transmembrane region" description="Helical" evidence="1">
    <location>
        <begin position="143"/>
        <end position="161"/>
    </location>
</feature>
<accession>A0A0R3RFF6</accession>